<feature type="compositionally biased region" description="Low complexity" evidence="17">
    <location>
        <begin position="338"/>
        <end position="351"/>
    </location>
</feature>
<accession>A0ABC9WVR2</accession>
<keyword evidence="10" id="KW-0498">Mitosis</keyword>
<keyword evidence="15" id="KW-0131">Cell cycle</keyword>
<feature type="domain" description="Inner centromere protein ARK-binding" evidence="18">
    <location>
        <begin position="779"/>
        <end position="835"/>
    </location>
</feature>
<feature type="compositionally biased region" description="Basic and acidic residues" evidence="17">
    <location>
        <begin position="502"/>
        <end position="539"/>
    </location>
</feature>
<evidence type="ECO:0000256" key="16">
    <source>
        <dbReference type="ARBA" id="ARBA00023328"/>
    </source>
</evidence>
<evidence type="ECO:0000256" key="13">
    <source>
        <dbReference type="ARBA" id="ARBA00023212"/>
    </source>
</evidence>
<evidence type="ECO:0000256" key="4">
    <source>
        <dbReference type="ARBA" id="ARBA00004629"/>
    </source>
</evidence>
<gene>
    <name evidence="20" type="ORF">GRJ2_001419600</name>
</gene>
<dbReference type="AlphaFoldDB" id="A0ABC9WVR2"/>
<evidence type="ECO:0000256" key="11">
    <source>
        <dbReference type="ARBA" id="ARBA00022829"/>
    </source>
</evidence>
<evidence type="ECO:0000256" key="15">
    <source>
        <dbReference type="ARBA" id="ARBA00023306"/>
    </source>
</evidence>
<comment type="similarity">
    <text evidence="5">Belongs to the INCENP family.</text>
</comment>
<organism evidence="20 21">
    <name type="scientific">Grus japonensis</name>
    <name type="common">Japanese crane</name>
    <name type="synonym">Red-crowned crane</name>
    <dbReference type="NCBI Taxonomy" id="30415"/>
    <lineage>
        <taxon>Eukaryota</taxon>
        <taxon>Metazoa</taxon>
        <taxon>Chordata</taxon>
        <taxon>Craniata</taxon>
        <taxon>Vertebrata</taxon>
        <taxon>Euteleostomi</taxon>
        <taxon>Archelosauria</taxon>
        <taxon>Archosauria</taxon>
        <taxon>Dinosauria</taxon>
        <taxon>Saurischia</taxon>
        <taxon>Theropoda</taxon>
        <taxon>Coelurosauria</taxon>
        <taxon>Aves</taxon>
        <taxon>Neognathae</taxon>
        <taxon>Neoaves</taxon>
        <taxon>Gruiformes</taxon>
        <taxon>Gruidae</taxon>
        <taxon>Grus</taxon>
    </lineage>
</organism>
<comment type="caution">
    <text evidence="20">The sequence shown here is derived from an EMBL/GenBank/DDBJ whole genome shotgun (WGS) entry which is preliminary data.</text>
</comment>
<dbReference type="InterPro" id="IPR022006">
    <property type="entry name" value="INCENP_N"/>
</dbReference>
<feature type="region of interest" description="Disordered" evidence="17">
    <location>
        <begin position="583"/>
        <end position="801"/>
    </location>
</feature>
<feature type="region of interest" description="Disordered" evidence="17">
    <location>
        <begin position="320"/>
        <end position="458"/>
    </location>
</feature>
<dbReference type="Gene3D" id="6.10.250.2990">
    <property type="match status" value="1"/>
</dbReference>
<dbReference type="Proteomes" id="UP001623348">
    <property type="component" value="Unassembled WGS sequence"/>
</dbReference>
<evidence type="ECO:0000259" key="18">
    <source>
        <dbReference type="Pfam" id="PF03941"/>
    </source>
</evidence>
<feature type="compositionally biased region" description="Basic and acidic residues" evidence="17">
    <location>
        <begin position="583"/>
        <end position="592"/>
    </location>
</feature>
<reference evidence="20 21" key="1">
    <citation type="submission" date="2024-06" db="EMBL/GenBank/DDBJ databases">
        <title>The draft genome of Grus japonensis, version 3.</title>
        <authorList>
            <person name="Nabeshima K."/>
            <person name="Suzuki S."/>
            <person name="Onuma M."/>
        </authorList>
    </citation>
    <scope>NUCLEOTIDE SEQUENCE [LARGE SCALE GENOMIC DNA]</scope>
    <source>
        <strain evidence="20 21">451A</strain>
    </source>
</reference>
<keyword evidence="6" id="KW-0158">Chromosome</keyword>
<feature type="compositionally biased region" description="Polar residues" evidence="17">
    <location>
        <begin position="739"/>
        <end position="762"/>
    </location>
</feature>
<evidence type="ECO:0000256" key="14">
    <source>
        <dbReference type="ARBA" id="ARBA00023242"/>
    </source>
</evidence>
<dbReference type="GO" id="GO:0051301">
    <property type="term" value="P:cell division"/>
    <property type="evidence" value="ECO:0007669"/>
    <property type="project" value="UniProtKB-KW"/>
</dbReference>
<feature type="compositionally biased region" description="Basic and acidic residues" evidence="17">
    <location>
        <begin position="266"/>
        <end position="276"/>
    </location>
</feature>
<protein>
    <submittedName>
        <fullName evidence="20">Inner centromere protein</fullName>
    </submittedName>
</protein>
<keyword evidence="13" id="KW-0206">Cytoskeleton</keyword>
<evidence type="ECO:0000256" key="3">
    <source>
        <dbReference type="ARBA" id="ARBA00004214"/>
    </source>
</evidence>
<evidence type="ECO:0000256" key="6">
    <source>
        <dbReference type="ARBA" id="ARBA00022454"/>
    </source>
</evidence>
<feature type="compositionally biased region" description="Basic and acidic residues" evidence="17">
    <location>
        <begin position="625"/>
        <end position="737"/>
    </location>
</feature>
<dbReference type="PANTHER" id="PTHR13142:SF1">
    <property type="entry name" value="INNER CENTROMERE PROTEIN"/>
    <property type="match status" value="1"/>
</dbReference>
<evidence type="ECO:0000259" key="19">
    <source>
        <dbReference type="Pfam" id="PF12178"/>
    </source>
</evidence>
<feature type="compositionally biased region" description="Basic residues" evidence="17">
    <location>
        <begin position="287"/>
        <end position="297"/>
    </location>
</feature>
<dbReference type="GO" id="GO:0000776">
    <property type="term" value="C:kinetochore"/>
    <property type="evidence" value="ECO:0007669"/>
    <property type="project" value="UniProtKB-KW"/>
</dbReference>
<dbReference type="Pfam" id="PF12178">
    <property type="entry name" value="INCENP_N"/>
    <property type="match status" value="1"/>
</dbReference>
<feature type="compositionally biased region" description="Polar residues" evidence="17">
    <location>
        <begin position="124"/>
        <end position="144"/>
    </location>
</feature>
<keyword evidence="12" id="KW-0995">Kinetochore</keyword>
<keyword evidence="11" id="KW-0159">Chromosome partition</keyword>
<evidence type="ECO:0000313" key="20">
    <source>
        <dbReference type="EMBL" id="GAB0189543.1"/>
    </source>
</evidence>
<keyword evidence="14" id="KW-0539">Nucleus</keyword>
<keyword evidence="9" id="KW-0493">Microtubule</keyword>
<feature type="compositionally biased region" description="Basic and acidic residues" evidence="17">
    <location>
        <begin position="599"/>
        <end position="616"/>
    </location>
</feature>
<keyword evidence="7" id="KW-0963">Cytoplasm</keyword>
<feature type="region of interest" description="Disordered" evidence="17">
    <location>
        <begin position="250"/>
        <end position="308"/>
    </location>
</feature>
<feature type="domain" description="Chromosome passenger complex (CPC) protein INCENP N-terminal" evidence="19">
    <location>
        <begin position="9"/>
        <end position="42"/>
    </location>
</feature>
<dbReference type="Pfam" id="PF03941">
    <property type="entry name" value="INCENP_ARK-bind"/>
    <property type="match status" value="1"/>
</dbReference>
<dbReference type="InterPro" id="IPR005635">
    <property type="entry name" value="Inner_centromere_prot_ARK-bd"/>
</dbReference>
<sequence length="872" mass="99683">MMAAAEADPAQLPTVCNRRLAEFLRQVDDTDLVWLEEIREEAARMFSSHYSDEPELMPKTPSQKNRQRRKRFSALRGENQELGRKRLSRRRNSSLKLVSSTRYSQRLQNKENLELTRAEIKQVSPPQRVTRSQAAASAKSSETLPETLPVQPVGGKVPLVAVNVDDRVSAELYLQKSASQPAEKLSAAILLSSDDGSPNESGVAESPPVPAAFKLIVPDTPEANNAGEESEAAPKLKTARAANTTIILSENPSLEEVDDSAQVQEGCDKEPARRVGDSPGTPTGSRLSRRSVRRSLMRKTSMTRRTSLAEKYSLASKRESMIRKSITRTMAKRKAARKSSVSSSRIDVSSSGEVPEDEETVVKTGPPPGPCTPSKLNPQSPQMSLQSRTISRNEQLQETSTNEHDLNRNGETQEPPQSARRKPSYKRAVDERYDNQQAEDGGLSPPRRKTPSPTFPASKVVRPFKTFLHTVQKNQLLMTPSSVGRNGVIKSFIRYNTPLQSDPKEKERQKLETLRKKQEAEQLRKQKLEEEKKRRLEEAKLKREERLRKVLQARERAEQIEEERKRRIEQKIALFDEKTEKVREERLAEEKIKKKAAAKKMEEAEARRRHDEEARKQKALQQEEEERRHRELMQKRKEEEQERARKIAEQRQAEQEREKQLAAERELERKKEQERIQAEKLREEQEKAARLQKEALAAKEQLHKEMEKKEQEEQRLAEMKRQEEERKTLPEEQKAKDIAQTQHLENKENSPACNSYQMTPQAQKDPKPPTINPNNYGMDLNSDDSTDDESQPRKPIPAWATGNQLSQAVIRQYYNPPNIDTLFGVIASPKLEDIFYKSKPRYFKRTSSAVWSSPPFSGAKSVLGLPCGLKKY</sequence>
<evidence type="ECO:0000256" key="7">
    <source>
        <dbReference type="ARBA" id="ARBA00022490"/>
    </source>
</evidence>
<evidence type="ECO:0000256" key="5">
    <source>
        <dbReference type="ARBA" id="ARBA00010042"/>
    </source>
</evidence>
<evidence type="ECO:0000256" key="1">
    <source>
        <dbReference type="ARBA" id="ARBA00004123"/>
    </source>
</evidence>
<dbReference type="GO" id="GO:0030496">
    <property type="term" value="C:midbody"/>
    <property type="evidence" value="ECO:0007669"/>
    <property type="project" value="UniProtKB-SubCell"/>
</dbReference>
<dbReference type="GO" id="GO:0005874">
    <property type="term" value="C:microtubule"/>
    <property type="evidence" value="ECO:0007669"/>
    <property type="project" value="UniProtKB-KW"/>
</dbReference>
<dbReference type="GO" id="GO:0005634">
    <property type="term" value="C:nucleus"/>
    <property type="evidence" value="ECO:0007669"/>
    <property type="project" value="UniProtKB-SubCell"/>
</dbReference>
<evidence type="ECO:0000313" key="21">
    <source>
        <dbReference type="Proteomes" id="UP001623348"/>
    </source>
</evidence>
<evidence type="ECO:0000256" key="17">
    <source>
        <dbReference type="SAM" id="MobiDB-lite"/>
    </source>
</evidence>
<comment type="subcellular location">
    <subcellularLocation>
        <location evidence="4">Chromosome</location>
        <location evidence="4">Centromere</location>
        <location evidence="4">Kinetochore</location>
    </subcellularLocation>
    <subcellularLocation>
        <location evidence="2">Cytoplasm</location>
        <location evidence="2">Cytoskeleton</location>
        <location evidence="2">Spindle</location>
    </subcellularLocation>
    <subcellularLocation>
        <location evidence="3">Midbody</location>
    </subcellularLocation>
    <subcellularLocation>
        <location evidence="1">Nucleus</location>
    </subcellularLocation>
</comment>
<dbReference type="GO" id="GO:0005819">
    <property type="term" value="C:spindle"/>
    <property type="evidence" value="ECO:0007669"/>
    <property type="project" value="UniProtKB-SubCell"/>
</dbReference>
<keyword evidence="16" id="KW-0137">Centromere</keyword>
<keyword evidence="21" id="KW-1185">Reference proteome</keyword>
<evidence type="ECO:0000256" key="8">
    <source>
        <dbReference type="ARBA" id="ARBA00022618"/>
    </source>
</evidence>
<dbReference type="PANTHER" id="PTHR13142">
    <property type="entry name" value="INNER CENTROMERE PROTEIN"/>
    <property type="match status" value="1"/>
</dbReference>
<feature type="compositionally biased region" description="Polar residues" evidence="17">
    <location>
        <begin position="374"/>
        <end position="400"/>
    </location>
</feature>
<feature type="region of interest" description="Disordered" evidence="17">
    <location>
        <begin position="49"/>
        <end position="103"/>
    </location>
</feature>
<name>A0ABC9WVR2_GRUJA</name>
<evidence type="ECO:0000256" key="2">
    <source>
        <dbReference type="ARBA" id="ARBA00004186"/>
    </source>
</evidence>
<proteinExistence type="inferred from homology"/>
<dbReference type="EMBL" id="BAAFJT010000005">
    <property type="protein sequence ID" value="GAB0189543.1"/>
    <property type="molecule type" value="Genomic_DNA"/>
</dbReference>
<evidence type="ECO:0000256" key="9">
    <source>
        <dbReference type="ARBA" id="ARBA00022701"/>
    </source>
</evidence>
<dbReference type="GO" id="GO:0007059">
    <property type="term" value="P:chromosome segregation"/>
    <property type="evidence" value="ECO:0007669"/>
    <property type="project" value="UniProtKB-KW"/>
</dbReference>
<evidence type="ECO:0000256" key="10">
    <source>
        <dbReference type="ARBA" id="ARBA00022776"/>
    </source>
</evidence>
<evidence type="ECO:0000256" key="12">
    <source>
        <dbReference type="ARBA" id="ARBA00022838"/>
    </source>
</evidence>
<keyword evidence="8" id="KW-0132">Cell division</keyword>
<feature type="region of interest" description="Disordered" evidence="17">
    <location>
        <begin position="499"/>
        <end position="539"/>
    </location>
</feature>
<dbReference type="Gene3D" id="1.20.5.3600">
    <property type="match status" value="1"/>
</dbReference>
<feature type="region of interest" description="Disordered" evidence="17">
    <location>
        <begin position="122"/>
        <end position="149"/>
    </location>
</feature>